<dbReference type="GO" id="GO:0016301">
    <property type="term" value="F:kinase activity"/>
    <property type="evidence" value="ECO:0007669"/>
    <property type="project" value="UniProtKB-KW"/>
</dbReference>
<evidence type="ECO:0000259" key="4">
    <source>
        <dbReference type="Pfam" id="PF00294"/>
    </source>
</evidence>
<dbReference type="Gene3D" id="3.40.1190.20">
    <property type="match status" value="1"/>
</dbReference>
<dbReference type="EMBL" id="BOOO01000001">
    <property type="protein sequence ID" value="GII26882.1"/>
    <property type="molecule type" value="Genomic_DNA"/>
</dbReference>
<comment type="similarity">
    <text evidence="1">Belongs to the carbohydrate kinase PfkB family.</text>
</comment>
<dbReference type="PROSITE" id="PS00583">
    <property type="entry name" value="PFKB_KINASES_1"/>
    <property type="match status" value="1"/>
</dbReference>
<accession>A0A8J3TJK8</accession>
<dbReference type="Pfam" id="PF00294">
    <property type="entry name" value="PfkB"/>
    <property type="match status" value="1"/>
</dbReference>
<dbReference type="CDD" id="cd01942">
    <property type="entry name" value="ribokinase_group_A"/>
    <property type="match status" value="1"/>
</dbReference>
<keyword evidence="2" id="KW-0808">Transferase</keyword>
<dbReference type="SUPFAM" id="SSF53613">
    <property type="entry name" value="Ribokinase-like"/>
    <property type="match status" value="1"/>
</dbReference>
<reference evidence="5 6" key="1">
    <citation type="submission" date="2021-01" db="EMBL/GenBank/DDBJ databases">
        <title>Whole genome shotgun sequence of Planotetraspora mira NBRC 15435.</title>
        <authorList>
            <person name="Komaki H."/>
            <person name="Tamura T."/>
        </authorList>
    </citation>
    <scope>NUCLEOTIDE SEQUENCE [LARGE SCALE GENOMIC DNA]</scope>
    <source>
        <strain evidence="5 6">NBRC 15435</strain>
    </source>
</reference>
<evidence type="ECO:0000256" key="3">
    <source>
        <dbReference type="ARBA" id="ARBA00022777"/>
    </source>
</evidence>
<protein>
    <submittedName>
        <fullName evidence="5">Kinase</fullName>
    </submittedName>
</protein>
<gene>
    <name evidence="5" type="ORF">Pmi06nite_03240</name>
</gene>
<dbReference type="PANTHER" id="PTHR43085:SF46">
    <property type="entry name" value="ADENOSINE KINASE"/>
    <property type="match status" value="1"/>
</dbReference>
<keyword evidence="3 5" id="KW-0418">Kinase</keyword>
<dbReference type="PANTHER" id="PTHR43085">
    <property type="entry name" value="HEXOKINASE FAMILY MEMBER"/>
    <property type="match status" value="1"/>
</dbReference>
<proteinExistence type="inferred from homology"/>
<feature type="domain" description="Carbohydrate kinase PfkB" evidence="4">
    <location>
        <begin position="45"/>
        <end position="310"/>
    </location>
</feature>
<evidence type="ECO:0000313" key="6">
    <source>
        <dbReference type="Proteomes" id="UP000650628"/>
    </source>
</evidence>
<dbReference type="AlphaFoldDB" id="A0A8J3TJK8"/>
<dbReference type="InterPro" id="IPR002173">
    <property type="entry name" value="Carboh/pur_kinase_PfkB_CS"/>
</dbReference>
<organism evidence="5 6">
    <name type="scientific">Planotetraspora mira</name>
    <dbReference type="NCBI Taxonomy" id="58121"/>
    <lineage>
        <taxon>Bacteria</taxon>
        <taxon>Bacillati</taxon>
        <taxon>Actinomycetota</taxon>
        <taxon>Actinomycetes</taxon>
        <taxon>Streptosporangiales</taxon>
        <taxon>Streptosporangiaceae</taxon>
        <taxon>Planotetraspora</taxon>
    </lineage>
</organism>
<evidence type="ECO:0000256" key="2">
    <source>
        <dbReference type="ARBA" id="ARBA00022679"/>
    </source>
</evidence>
<comment type="caution">
    <text evidence="5">The sequence shown here is derived from an EMBL/GenBank/DDBJ whole genome shotgun (WGS) entry which is preliminary data.</text>
</comment>
<evidence type="ECO:0000313" key="5">
    <source>
        <dbReference type="EMBL" id="GII26882.1"/>
    </source>
</evidence>
<dbReference type="InterPro" id="IPR011611">
    <property type="entry name" value="PfkB_dom"/>
</dbReference>
<evidence type="ECO:0000256" key="1">
    <source>
        <dbReference type="ARBA" id="ARBA00010688"/>
    </source>
</evidence>
<dbReference type="InterPro" id="IPR050306">
    <property type="entry name" value="PfkB_Carbo_kinase"/>
</dbReference>
<dbReference type="Proteomes" id="UP000650628">
    <property type="component" value="Unassembled WGS sequence"/>
</dbReference>
<dbReference type="InterPro" id="IPR029056">
    <property type="entry name" value="Ribokinase-like"/>
</dbReference>
<sequence>MPTYPQDADNEENDPVRIAITGSIATDHLMTFPGRFGDQLIAEQLDRVSLSFLVDELQIRRGGCAANIAFGMGCLGLTPILVGAVGTDFADYRSWLERHGVDCESVHISEVHHTARFLCTTDEDHNQIASFYTGAMAEAREIELRPIADRVGELDLVLVSPNDPAAMLRHTDEARTRGIPFAADPSQQLARMPGEEIRRLVDGAAYLFSNDYELGLIAQKTGWSDEEILERVGVRVTTLGPKGVRIDRKGEPSLHISPAPELGKADPTGVGDAFRAGFLSALAWGLSLERCGQVGNLTATHVLEQVGGQEYELGQKVFIERLSAAYGQAAADEVAAHARYHYA</sequence>
<name>A0A8J3TJK8_9ACTN</name>
<keyword evidence="6" id="KW-1185">Reference proteome</keyword>